<protein>
    <submittedName>
        <fullName evidence="3">Arsenate reductase ArsC</fullName>
    </submittedName>
</protein>
<dbReference type="InterPro" id="IPR036196">
    <property type="entry name" value="Ptyr_pPase_sf"/>
</dbReference>
<keyword evidence="1" id="KW-0059">Arsenical resistance</keyword>
<dbReference type="Pfam" id="PF01451">
    <property type="entry name" value="LMWPc"/>
    <property type="match status" value="1"/>
</dbReference>
<reference evidence="3 4" key="1">
    <citation type="submission" date="2019-11" db="EMBL/GenBank/DDBJ databases">
        <title>Novel Deefgea species.</title>
        <authorList>
            <person name="Han J.-H."/>
        </authorList>
    </citation>
    <scope>NUCLEOTIDE SEQUENCE [LARGE SCALE GENOMIC DNA]</scope>
    <source>
        <strain evidence="3 4">LMG 24817</strain>
    </source>
</reference>
<evidence type="ECO:0000313" key="4">
    <source>
        <dbReference type="Proteomes" id="UP001195660"/>
    </source>
</evidence>
<accession>A0ABS2CBK5</accession>
<organism evidence="3 4">
    <name type="scientific">Deefgea chitinilytica</name>
    <dbReference type="NCBI Taxonomy" id="570276"/>
    <lineage>
        <taxon>Bacteria</taxon>
        <taxon>Pseudomonadati</taxon>
        <taxon>Pseudomonadota</taxon>
        <taxon>Betaproteobacteria</taxon>
        <taxon>Neisseriales</taxon>
        <taxon>Chitinibacteraceae</taxon>
        <taxon>Deefgea</taxon>
    </lineage>
</organism>
<dbReference type="Gene3D" id="3.40.50.2300">
    <property type="match status" value="1"/>
</dbReference>
<dbReference type="PANTHER" id="PTHR43428">
    <property type="entry name" value="ARSENATE REDUCTASE"/>
    <property type="match status" value="1"/>
</dbReference>
<evidence type="ECO:0000313" key="3">
    <source>
        <dbReference type="EMBL" id="MBM5571530.1"/>
    </source>
</evidence>
<dbReference type="SUPFAM" id="SSF52788">
    <property type="entry name" value="Phosphotyrosine protein phosphatases I"/>
    <property type="match status" value="1"/>
</dbReference>
<dbReference type="CDD" id="cd16345">
    <property type="entry name" value="LMWP_ArsC"/>
    <property type="match status" value="1"/>
</dbReference>
<gene>
    <name evidence="3" type="ORF">GM173_08040</name>
</gene>
<dbReference type="EMBL" id="WOFE01000003">
    <property type="protein sequence ID" value="MBM5571530.1"/>
    <property type="molecule type" value="Genomic_DNA"/>
</dbReference>
<dbReference type="PANTHER" id="PTHR43428:SF1">
    <property type="entry name" value="ARSENATE REDUCTASE"/>
    <property type="match status" value="1"/>
</dbReference>
<name>A0ABS2CBK5_9NEIS</name>
<dbReference type="SMART" id="SM00226">
    <property type="entry name" value="LMWPc"/>
    <property type="match status" value="1"/>
</dbReference>
<evidence type="ECO:0000259" key="2">
    <source>
        <dbReference type="SMART" id="SM00226"/>
    </source>
</evidence>
<dbReference type="InterPro" id="IPR023485">
    <property type="entry name" value="Ptyr_pPase"/>
</dbReference>
<proteinExistence type="predicted"/>
<keyword evidence="4" id="KW-1185">Reference proteome</keyword>
<dbReference type="Proteomes" id="UP001195660">
    <property type="component" value="Unassembled WGS sequence"/>
</dbReference>
<comment type="caution">
    <text evidence="3">The sequence shown here is derived from an EMBL/GenBank/DDBJ whole genome shotgun (WGS) entry which is preliminary data.</text>
</comment>
<evidence type="ECO:0000256" key="1">
    <source>
        <dbReference type="ARBA" id="ARBA00022849"/>
    </source>
</evidence>
<sequence>MAEAIVNHFAHPQFTAYSAGSHPKGSVHPLAIETLQHFGLATDTLHSKSWDEFLSPAAPQMDFIFTLCDLAAGEACPSWPGLPMIAHWGVADPSLPYKTEDQRKAFHDAFLMIKHRIDLLTALPLEKLEHLTLQHHISEIGNQSAVSI</sequence>
<feature type="domain" description="Phosphotyrosine protein phosphatase I" evidence="2">
    <location>
        <begin position="1"/>
        <end position="123"/>
    </location>
</feature>